<feature type="compositionally biased region" description="Low complexity" evidence="10">
    <location>
        <begin position="301"/>
        <end position="331"/>
    </location>
</feature>
<dbReference type="EMBL" id="KI966371">
    <property type="protein sequence ID" value="EWC48707.1"/>
    <property type="molecule type" value="Genomic_DNA"/>
</dbReference>
<feature type="chain" id="PRO_5029037549" description="Carboxylic ester hydrolase" evidence="9">
    <location>
        <begin position="18"/>
        <end position="379"/>
    </location>
</feature>
<evidence type="ECO:0000256" key="1">
    <source>
        <dbReference type="ARBA" id="ARBA00004613"/>
    </source>
</evidence>
<gene>
    <name evidence="12" type="ORF">DRE_00012</name>
</gene>
<evidence type="ECO:0000256" key="4">
    <source>
        <dbReference type="ARBA" id="ARBA00022729"/>
    </source>
</evidence>
<evidence type="ECO:0000256" key="6">
    <source>
        <dbReference type="ARBA" id="ARBA00023180"/>
    </source>
</evidence>
<dbReference type="PROSITE" id="PS51164">
    <property type="entry name" value="CBM1_2"/>
    <property type="match status" value="1"/>
</dbReference>
<dbReference type="GO" id="GO:0045493">
    <property type="term" value="P:xylan catabolic process"/>
    <property type="evidence" value="ECO:0007669"/>
    <property type="project" value="UniProtKB-UniRule"/>
</dbReference>
<feature type="domain" description="CBM1" evidence="11">
    <location>
        <begin position="343"/>
        <end position="379"/>
    </location>
</feature>
<keyword evidence="5 9" id="KW-0378">Hydrolase</keyword>
<evidence type="ECO:0000256" key="5">
    <source>
        <dbReference type="ARBA" id="ARBA00022801"/>
    </source>
</evidence>
<evidence type="ECO:0000256" key="9">
    <source>
        <dbReference type="RuleBase" id="RU367147"/>
    </source>
</evidence>
<comment type="function">
    <text evidence="9">Esterase involved in the hydrolysis of xylan, a major structural heterogeneous polysaccharide found in plant biomass representing the second most abundant polysaccharide in the biosphere, after cellulose.</text>
</comment>
<evidence type="ECO:0000313" key="13">
    <source>
        <dbReference type="Proteomes" id="UP000024837"/>
    </source>
</evidence>
<dbReference type="InterPro" id="IPR050955">
    <property type="entry name" value="Plant_Biomass_Hydrol_Est"/>
</dbReference>
<keyword evidence="4 9" id="KW-0732">Signal</keyword>
<keyword evidence="7 9" id="KW-0119">Carbohydrate metabolism</keyword>
<keyword evidence="13" id="KW-1185">Reference proteome</keyword>
<dbReference type="OrthoDB" id="2425929at2759"/>
<accession>W7I9F4</accession>
<comment type="similarity">
    <text evidence="9">Belongs to the carbohydrate esterase 1 (CE1) family.</text>
</comment>
<proteinExistence type="inferred from homology"/>
<dbReference type="SMART" id="SM00236">
    <property type="entry name" value="fCBD"/>
    <property type="match status" value="1"/>
</dbReference>
<feature type="signal peptide" evidence="9">
    <location>
        <begin position="1"/>
        <end position="17"/>
    </location>
</feature>
<evidence type="ECO:0000259" key="11">
    <source>
        <dbReference type="PROSITE" id="PS51164"/>
    </source>
</evidence>
<evidence type="ECO:0000256" key="7">
    <source>
        <dbReference type="ARBA" id="ARBA00023277"/>
    </source>
</evidence>
<evidence type="ECO:0000256" key="8">
    <source>
        <dbReference type="ARBA" id="ARBA00023326"/>
    </source>
</evidence>
<name>W7I9F4_9PEZI</name>
<dbReference type="Pfam" id="PF00734">
    <property type="entry name" value="CBM_1"/>
    <property type="match status" value="1"/>
</dbReference>
<dbReference type="GO" id="GO:0030248">
    <property type="term" value="F:cellulose binding"/>
    <property type="evidence" value="ECO:0007669"/>
    <property type="project" value="InterPro"/>
</dbReference>
<keyword evidence="8 9" id="KW-0624">Polysaccharide degradation</keyword>
<dbReference type="PANTHER" id="PTHR43037:SF3">
    <property type="entry name" value="FERULOYL ESTERASE B"/>
    <property type="match status" value="1"/>
</dbReference>
<dbReference type="PANTHER" id="PTHR43037">
    <property type="entry name" value="UNNAMED PRODUCT-RELATED"/>
    <property type="match status" value="1"/>
</dbReference>
<evidence type="ECO:0000256" key="2">
    <source>
        <dbReference type="ARBA" id="ARBA00022487"/>
    </source>
</evidence>
<dbReference type="AlphaFoldDB" id="W7I9F4"/>
<keyword evidence="2 9" id="KW-0719">Serine esterase</keyword>
<dbReference type="EC" id="3.1.1.-" evidence="9"/>
<dbReference type="InterPro" id="IPR000254">
    <property type="entry name" value="CBD"/>
</dbReference>
<protein>
    <recommendedName>
        <fullName evidence="9">Carboxylic ester hydrolase</fullName>
        <ecNumber evidence="9">3.1.1.-</ecNumber>
    </recommendedName>
</protein>
<comment type="subcellular location">
    <subcellularLocation>
        <location evidence="1 9">Secreted</location>
    </subcellularLocation>
</comment>
<sequence>MRFSLGSILLAAGLANGASLQSVSNWGSNPSGIGMSIYVPDRLAARPPILVALHGCGGSGQQMYSSSRFQTFADQYGFIVIYPSSNNRQSNCWDNHSKESLTRNGGGDTQGVAQQVQYALDRYNGDPNRVHVFGFSSGAMLTNNMAATYPDVFESGAAFAGTPAACWAGAGGSSPSNSNTTCANGQITKSAQEWGNYARNAYPGYNGRRTRMQIWHGAADNLVYPANLQEALKQWSNVLGVSLTSTDSNTPESGYTQYKYGDGSKLLGFSAAGLGHGGVPFHESQVLSWFGVFSTAVPTTTTTTTTTRTTTTTTTTTTSSRTTTTTTTSRTTPPPTTTAPPVGQQSKWAQCGGIGWTGYTSCSAPNACSTLNPYYAQCL</sequence>
<dbReference type="GO" id="GO:0005576">
    <property type="term" value="C:extracellular region"/>
    <property type="evidence" value="ECO:0007669"/>
    <property type="project" value="UniProtKB-SubCell"/>
</dbReference>
<organism evidence="12 13">
    <name type="scientific">Drechslerella stenobrocha 248</name>
    <dbReference type="NCBI Taxonomy" id="1043628"/>
    <lineage>
        <taxon>Eukaryota</taxon>
        <taxon>Fungi</taxon>
        <taxon>Dikarya</taxon>
        <taxon>Ascomycota</taxon>
        <taxon>Pezizomycotina</taxon>
        <taxon>Orbiliomycetes</taxon>
        <taxon>Orbiliales</taxon>
        <taxon>Orbiliaceae</taxon>
        <taxon>Drechslerella</taxon>
    </lineage>
</organism>
<dbReference type="InterPro" id="IPR029058">
    <property type="entry name" value="AB_hydrolase_fold"/>
</dbReference>
<dbReference type="Pfam" id="PF10503">
    <property type="entry name" value="Esterase_PHB"/>
    <property type="match status" value="1"/>
</dbReference>
<dbReference type="PROSITE" id="PS00562">
    <property type="entry name" value="CBM1_1"/>
    <property type="match status" value="1"/>
</dbReference>
<evidence type="ECO:0000256" key="10">
    <source>
        <dbReference type="SAM" id="MobiDB-lite"/>
    </source>
</evidence>
<dbReference type="Proteomes" id="UP000024837">
    <property type="component" value="Unassembled WGS sequence"/>
</dbReference>
<dbReference type="GO" id="GO:0052689">
    <property type="term" value="F:carboxylic ester hydrolase activity"/>
    <property type="evidence" value="ECO:0007669"/>
    <property type="project" value="UniProtKB-KW"/>
</dbReference>
<dbReference type="HOGENOM" id="CLU_027551_1_1_1"/>
<evidence type="ECO:0000256" key="3">
    <source>
        <dbReference type="ARBA" id="ARBA00022525"/>
    </source>
</evidence>
<keyword evidence="6" id="KW-0325">Glycoprotein</keyword>
<evidence type="ECO:0000313" key="12">
    <source>
        <dbReference type="EMBL" id="EWC48707.1"/>
    </source>
</evidence>
<dbReference type="Gene3D" id="3.40.50.1820">
    <property type="entry name" value="alpha/beta hydrolase"/>
    <property type="match status" value="1"/>
</dbReference>
<dbReference type="InterPro" id="IPR010126">
    <property type="entry name" value="Esterase_phb"/>
</dbReference>
<dbReference type="SUPFAM" id="SSF53474">
    <property type="entry name" value="alpha/beta-Hydrolases"/>
    <property type="match status" value="2"/>
</dbReference>
<keyword evidence="3 9" id="KW-0964">Secreted</keyword>
<reference evidence="12 13" key="1">
    <citation type="submission" date="2013-05" db="EMBL/GenBank/DDBJ databases">
        <title>Drechslerella stenobrocha genome reveals carnivorous origination and mechanical trapping mechanism of predatory fungi.</title>
        <authorList>
            <person name="Liu X."/>
            <person name="Zhang W."/>
            <person name="Liu K."/>
        </authorList>
    </citation>
    <scope>NUCLEOTIDE SEQUENCE [LARGE SCALE GENOMIC DNA]</scope>
    <source>
        <strain evidence="12 13">248</strain>
    </source>
</reference>
<feature type="region of interest" description="Disordered" evidence="10">
    <location>
        <begin position="301"/>
        <end position="345"/>
    </location>
</feature>
<dbReference type="NCBIfam" id="TIGR01840">
    <property type="entry name" value="esterase_phb"/>
    <property type="match status" value="1"/>
</dbReference>